<proteinExistence type="predicted"/>
<keyword evidence="2" id="KW-1185">Reference proteome</keyword>
<sequence length="285" mass="32287">MNKVLFGDNQFFAVNHLSDEKARAQSMKFKDTNSIISVLDQAIDLGVNTFMCTTHDRIAEITAIMRKNPGRYKNFEIYPCMPYAHKYANAVTELGIMGTIKEYIPGNLLSFATKGGLALINKDFSKMMEMLIDAELKMFRGIKTPVIFLQNVLVDMILGLKMTDIFLHYDNYIRKKYNAEPGYITMNMPLLYDTLEEIGIENPIICSSINKIGFRMSGGIEKYEEYLNNKKFRPIAMQVLAAGAIRPKEAIEYIGKFKKIESVLFGASSKAHIKETSDLINNALV</sequence>
<reference evidence="2" key="1">
    <citation type="journal article" date="2019" name="Int. J. Syst. Evol. Microbiol.">
        <title>The Global Catalogue of Microorganisms (GCM) 10K type strain sequencing project: providing services to taxonomists for standard genome sequencing and annotation.</title>
        <authorList>
            <consortium name="The Broad Institute Genomics Platform"/>
            <consortium name="The Broad Institute Genome Sequencing Center for Infectious Disease"/>
            <person name="Wu L."/>
            <person name="Ma J."/>
        </authorList>
    </citation>
    <scope>NUCLEOTIDE SEQUENCE [LARGE SCALE GENOMIC DNA]</scope>
    <source>
        <strain evidence="2">CCUG 61485</strain>
    </source>
</reference>
<organism evidence="1 2">
    <name type="scientific">Namhaeicola litoreus</name>
    <dbReference type="NCBI Taxonomy" id="1052145"/>
    <lineage>
        <taxon>Bacteria</taxon>
        <taxon>Pseudomonadati</taxon>
        <taxon>Bacteroidota</taxon>
        <taxon>Flavobacteriia</taxon>
        <taxon>Flavobacteriales</taxon>
        <taxon>Flavobacteriaceae</taxon>
        <taxon>Namhaeicola</taxon>
    </lineage>
</organism>
<protein>
    <submittedName>
        <fullName evidence="1">Uncharacterized protein</fullName>
    </submittedName>
</protein>
<dbReference type="EMBL" id="JBHTMY010000004">
    <property type="protein sequence ID" value="MFD1316834.1"/>
    <property type="molecule type" value="Genomic_DNA"/>
</dbReference>
<accession>A0ABW3Y7V4</accession>
<name>A0ABW3Y7V4_9FLAO</name>
<evidence type="ECO:0000313" key="1">
    <source>
        <dbReference type="EMBL" id="MFD1316834.1"/>
    </source>
</evidence>
<comment type="caution">
    <text evidence="1">The sequence shown here is derived from an EMBL/GenBank/DDBJ whole genome shotgun (WGS) entry which is preliminary data.</text>
</comment>
<evidence type="ECO:0000313" key="2">
    <source>
        <dbReference type="Proteomes" id="UP001597201"/>
    </source>
</evidence>
<dbReference type="RefSeq" id="WP_377180265.1">
    <property type="nucleotide sequence ID" value="NZ_JBHTMY010000004.1"/>
</dbReference>
<gene>
    <name evidence="1" type="ORF">ACFQ39_14505</name>
</gene>
<dbReference type="Proteomes" id="UP001597201">
    <property type="component" value="Unassembled WGS sequence"/>
</dbReference>